<evidence type="ECO:0000259" key="16">
    <source>
        <dbReference type="PROSITE" id="PS51066"/>
    </source>
</evidence>
<evidence type="ECO:0000256" key="15">
    <source>
        <dbReference type="ARBA" id="ARBA00044632"/>
    </source>
</evidence>
<dbReference type="Pfam" id="PF06831">
    <property type="entry name" value="H2TH"/>
    <property type="match status" value="1"/>
</dbReference>
<dbReference type="FunFam" id="3.20.190.10:FF:000001">
    <property type="entry name" value="Formamidopyrimidine-DNA glycosylase"/>
    <property type="match status" value="1"/>
</dbReference>
<reference evidence="18" key="1">
    <citation type="submission" date="2018-06" db="EMBL/GenBank/DDBJ databases">
        <authorList>
            <person name="Zhirakovskaya E."/>
        </authorList>
    </citation>
    <scope>NUCLEOTIDE SEQUENCE</scope>
</reference>
<dbReference type="GO" id="GO:0008270">
    <property type="term" value="F:zinc ion binding"/>
    <property type="evidence" value="ECO:0007669"/>
    <property type="project" value="UniProtKB-KW"/>
</dbReference>
<name>A0A3B1ADA7_9ZZZZ</name>
<dbReference type="GO" id="GO:0140078">
    <property type="term" value="F:class I DNA-(apurinic or apyrimidinic site) endonuclease activity"/>
    <property type="evidence" value="ECO:0007669"/>
    <property type="project" value="UniProtKB-EC"/>
</dbReference>
<evidence type="ECO:0000256" key="9">
    <source>
        <dbReference type="ARBA" id="ARBA00022833"/>
    </source>
</evidence>
<evidence type="ECO:0000256" key="14">
    <source>
        <dbReference type="ARBA" id="ARBA00023295"/>
    </source>
</evidence>
<dbReference type="InterPro" id="IPR035937">
    <property type="entry name" value="FPG_N"/>
</dbReference>
<dbReference type="HAMAP" id="MF_00103">
    <property type="entry name" value="Fapy_DNA_glycosyl"/>
    <property type="match status" value="1"/>
</dbReference>
<evidence type="ECO:0000256" key="7">
    <source>
        <dbReference type="ARBA" id="ARBA00022771"/>
    </source>
</evidence>
<keyword evidence="13" id="KW-0511">Multifunctional enzyme</keyword>
<dbReference type="Pfam" id="PF01149">
    <property type="entry name" value="Fapy_DNA_glyco"/>
    <property type="match status" value="1"/>
</dbReference>
<keyword evidence="14 18" id="KW-0326">Glycosidase</keyword>
<dbReference type="SMART" id="SM00898">
    <property type="entry name" value="Fapy_DNA_glyco"/>
    <property type="match status" value="1"/>
</dbReference>
<keyword evidence="6" id="KW-0227">DNA damage</keyword>
<keyword evidence="5" id="KW-0479">Metal-binding</keyword>
<evidence type="ECO:0000256" key="11">
    <source>
        <dbReference type="ARBA" id="ARBA00023204"/>
    </source>
</evidence>
<dbReference type="PROSITE" id="PS51066">
    <property type="entry name" value="ZF_FPG_2"/>
    <property type="match status" value="1"/>
</dbReference>
<keyword evidence="11" id="KW-0234">DNA repair</keyword>
<dbReference type="EMBL" id="UOFT01000052">
    <property type="protein sequence ID" value="VAW96279.1"/>
    <property type="molecule type" value="Genomic_DNA"/>
</dbReference>
<dbReference type="InterPro" id="IPR015886">
    <property type="entry name" value="H2TH_FPG"/>
</dbReference>
<evidence type="ECO:0000256" key="10">
    <source>
        <dbReference type="ARBA" id="ARBA00023125"/>
    </source>
</evidence>
<keyword evidence="7" id="KW-0863">Zinc-finger</keyword>
<protein>
    <submittedName>
        <fullName evidence="18">Formamidopyrimidine-DNA glycosylase</fullName>
        <ecNumber evidence="18">3.2.2.23</ecNumber>
    </submittedName>
</protein>
<comment type="cofactor">
    <cofactor evidence="2">
        <name>Zn(2+)</name>
        <dbReference type="ChEBI" id="CHEBI:29105"/>
    </cofactor>
</comment>
<accession>A0A3B1ADA7</accession>
<evidence type="ECO:0000256" key="5">
    <source>
        <dbReference type="ARBA" id="ARBA00022723"/>
    </source>
</evidence>
<dbReference type="SUPFAM" id="SSF46946">
    <property type="entry name" value="S13-like H2TH domain"/>
    <property type="match status" value="1"/>
</dbReference>
<evidence type="ECO:0000313" key="18">
    <source>
        <dbReference type="EMBL" id="VAW96279.1"/>
    </source>
</evidence>
<dbReference type="PANTHER" id="PTHR22993:SF9">
    <property type="entry name" value="FORMAMIDOPYRIMIDINE-DNA GLYCOSYLASE"/>
    <property type="match status" value="1"/>
</dbReference>
<dbReference type="InterPro" id="IPR015887">
    <property type="entry name" value="DNA_glyclase_Znf_dom_DNA_BS"/>
</dbReference>
<feature type="domain" description="FPG-type" evidence="16">
    <location>
        <begin position="237"/>
        <end position="271"/>
    </location>
</feature>
<evidence type="ECO:0000256" key="6">
    <source>
        <dbReference type="ARBA" id="ARBA00022763"/>
    </source>
</evidence>
<dbReference type="GO" id="GO:0003684">
    <property type="term" value="F:damaged DNA binding"/>
    <property type="evidence" value="ECO:0007669"/>
    <property type="project" value="InterPro"/>
</dbReference>
<dbReference type="GO" id="GO:0006284">
    <property type="term" value="P:base-excision repair"/>
    <property type="evidence" value="ECO:0007669"/>
    <property type="project" value="InterPro"/>
</dbReference>
<keyword evidence="8 18" id="KW-0378">Hydrolase</keyword>
<dbReference type="NCBIfam" id="NF002211">
    <property type="entry name" value="PRK01103.1"/>
    <property type="match status" value="1"/>
</dbReference>
<keyword evidence="10" id="KW-0238">DNA-binding</keyword>
<dbReference type="InterPro" id="IPR012319">
    <property type="entry name" value="FPG_cat"/>
</dbReference>
<dbReference type="GO" id="GO:0034039">
    <property type="term" value="F:8-oxo-7,8-dihydroguanine DNA N-glycosylase activity"/>
    <property type="evidence" value="ECO:0007669"/>
    <property type="project" value="TreeGrafter"/>
</dbReference>
<evidence type="ECO:0000256" key="2">
    <source>
        <dbReference type="ARBA" id="ARBA00001947"/>
    </source>
</evidence>
<dbReference type="SUPFAM" id="SSF57716">
    <property type="entry name" value="Glucocorticoid receptor-like (DNA-binding domain)"/>
    <property type="match status" value="1"/>
</dbReference>
<sequence length="272" mass="30748">MPELPEVETTCKGISTHLINKTIAEVIIRQPKLRWPIPARLKKELPHNKIISVERRAKYILITTKVGTLILHLGMSGSLRIVKASAPFDKHDHFDLVLKNGQCLRLHDPRRFGAVLWTKKPALEHKLLCKLGPEPLTEKFTTETIFEQARKRKVNIKQFIMNAQIVVGVGNIYASEALFLAGIHPRKSAGSISLPRFEKLVNAIKQVLTAAIKQGGTTLKDFTQSDGKPGYFQQQLQVYGRKDKPCRICKKSISHCVLGQRATYYCTQCQKF</sequence>
<evidence type="ECO:0000256" key="8">
    <source>
        <dbReference type="ARBA" id="ARBA00022801"/>
    </source>
</evidence>
<dbReference type="PANTHER" id="PTHR22993">
    <property type="entry name" value="FORMAMIDOPYRIMIDINE-DNA GLYCOSYLASE"/>
    <property type="match status" value="1"/>
</dbReference>
<keyword evidence="12" id="KW-0456">Lyase</keyword>
<dbReference type="InterPro" id="IPR010979">
    <property type="entry name" value="Ribosomal_uS13-like_H2TH"/>
</dbReference>
<dbReference type="InterPro" id="IPR000214">
    <property type="entry name" value="Znf_DNA_glyclase/AP_lyase"/>
</dbReference>
<dbReference type="PROSITE" id="PS01242">
    <property type="entry name" value="ZF_FPG_1"/>
    <property type="match status" value="1"/>
</dbReference>
<dbReference type="EC" id="3.2.2.23" evidence="18"/>
<dbReference type="SUPFAM" id="SSF81624">
    <property type="entry name" value="N-terminal domain of MutM-like DNA repair proteins"/>
    <property type="match status" value="1"/>
</dbReference>
<feature type="domain" description="Formamidopyrimidine-DNA glycosylase catalytic" evidence="17">
    <location>
        <begin position="2"/>
        <end position="113"/>
    </location>
</feature>
<keyword evidence="9" id="KW-0862">Zinc</keyword>
<dbReference type="SMART" id="SM01232">
    <property type="entry name" value="H2TH"/>
    <property type="match status" value="1"/>
</dbReference>
<dbReference type="CDD" id="cd08966">
    <property type="entry name" value="EcFpg-like_N"/>
    <property type="match status" value="1"/>
</dbReference>
<evidence type="ECO:0000256" key="4">
    <source>
        <dbReference type="ARBA" id="ARBA00011245"/>
    </source>
</evidence>
<evidence type="ECO:0000259" key="17">
    <source>
        <dbReference type="PROSITE" id="PS51068"/>
    </source>
</evidence>
<dbReference type="Gene3D" id="1.10.8.50">
    <property type="match status" value="1"/>
</dbReference>
<dbReference type="FunFam" id="1.10.8.50:FF:000003">
    <property type="entry name" value="Formamidopyrimidine-DNA glycosylase"/>
    <property type="match status" value="1"/>
</dbReference>
<organism evidence="18">
    <name type="scientific">hydrothermal vent metagenome</name>
    <dbReference type="NCBI Taxonomy" id="652676"/>
    <lineage>
        <taxon>unclassified sequences</taxon>
        <taxon>metagenomes</taxon>
        <taxon>ecological metagenomes</taxon>
    </lineage>
</organism>
<dbReference type="NCBIfam" id="TIGR00577">
    <property type="entry name" value="fpg"/>
    <property type="match status" value="1"/>
</dbReference>
<evidence type="ECO:0000256" key="12">
    <source>
        <dbReference type="ARBA" id="ARBA00023239"/>
    </source>
</evidence>
<dbReference type="AlphaFoldDB" id="A0A3B1ADA7"/>
<comment type="catalytic activity">
    <reaction evidence="15">
        <text>2'-deoxyribonucleotide-(2'-deoxyribose 5'-phosphate)-2'-deoxyribonucleotide-DNA = a 3'-end 2'-deoxyribonucleotide-(2,3-dehydro-2,3-deoxyribose 5'-phosphate)-DNA + a 5'-end 5'-phospho-2'-deoxyribonucleoside-DNA + H(+)</text>
        <dbReference type="Rhea" id="RHEA:66592"/>
        <dbReference type="Rhea" id="RHEA-COMP:13180"/>
        <dbReference type="Rhea" id="RHEA-COMP:16897"/>
        <dbReference type="Rhea" id="RHEA-COMP:17067"/>
        <dbReference type="ChEBI" id="CHEBI:15378"/>
        <dbReference type="ChEBI" id="CHEBI:136412"/>
        <dbReference type="ChEBI" id="CHEBI:157695"/>
        <dbReference type="ChEBI" id="CHEBI:167181"/>
        <dbReference type="EC" id="4.2.99.18"/>
    </reaction>
</comment>
<comment type="similarity">
    <text evidence="3">Belongs to the FPG family.</text>
</comment>
<evidence type="ECO:0000256" key="13">
    <source>
        <dbReference type="ARBA" id="ARBA00023268"/>
    </source>
</evidence>
<gene>
    <name evidence="18" type="ORF">MNBD_GAMMA23-1722</name>
</gene>
<dbReference type="PROSITE" id="PS51068">
    <property type="entry name" value="FPG_CAT"/>
    <property type="match status" value="1"/>
</dbReference>
<dbReference type="InterPro" id="IPR020629">
    <property type="entry name" value="FPG_Glyclase"/>
</dbReference>
<dbReference type="Gene3D" id="3.20.190.10">
    <property type="entry name" value="MutM-like, N-terminal"/>
    <property type="match status" value="1"/>
</dbReference>
<evidence type="ECO:0000256" key="1">
    <source>
        <dbReference type="ARBA" id="ARBA00001668"/>
    </source>
</evidence>
<proteinExistence type="inferred from homology"/>
<evidence type="ECO:0000256" key="3">
    <source>
        <dbReference type="ARBA" id="ARBA00009409"/>
    </source>
</evidence>
<comment type="subunit">
    <text evidence="4">Monomer.</text>
</comment>
<comment type="catalytic activity">
    <reaction evidence="1">
        <text>Hydrolysis of DNA containing ring-opened 7-methylguanine residues, releasing 2,6-diamino-4-hydroxy-5-(N-methyl)formamidopyrimidine.</text>
        <dbReference type="EC" id="3.2.2.23"/>
    </reaction>
</comment>